<dbReference type="PANTHER" id="PTHR36066">
    <property type="entry name" value="TRANSCRIPTION FACTOR BHLH145"/>
    <property type="match status" value="1"/>
</dbReference>
<evidence type="ECO:0000256" key="4">
    <source>
        <dbReference type="ARBA" id="ARBA00023242"/>
    </source>
</evidence>
<evidence type="ECO:0000256" key="3">
    <source>
        <dbReference type="ARBA" id="ARBA00023163"/>
    </source>
</evidence>
<gene>
    <name evidence="7" type="ORF">V6N11_004044</name>
</gene>
<feature type="region of interest" description="Disordered" evidence="5">
    <location>
        <begin position="526"/>
        <end position="545"/>
    </location>
</feature>
<evidence type="ECO:0000256" key="1">
    <source>
        <dbReference type="ARBA" id="ARBA00004123"/>
    </source>
</evidence>
<feature type="compositionally biased region" description="Acidic residues" evidence="5">
    <location>
        <begin position="46"/>
        <end position="59"/>
    </location>
</feature>
<feature type="compositionally biased region" description="Acidic residues" evidence="5">
    <location>
        <begin position="526"/>
        <end position="536"/>
    </location>
</feature>
<comment type="subcellular location">
    <subcellularLocation>
        <location evidence="1">Nucleus</location>
    </subcellularLocation>
</comment>
<reference evidence="7 8" key="1">
    <citation type="journal article" date="2024" name="G3 (Bethesda)">
        <title>Genome assembly of Hibiscus sabdariffa L. provides insights into metabolisms of medicinal natural products.</title>
        <authorList>
            <person name="Kim T."/>
        </authorList>
    </citation>
    <scope>NUCLEOTIDE SEQUENCE [LARGE SCALE GENOMIC DNA]</scope>
    <source>
        <strain evidence="7">TK-2024</strain>
        <tissue evidence="7">Old leaves</tissue>
    </source>
</reference>
<evidence type="ECO:0000256" key="5">
    <source>
        <dbReference type="SAM" id="MobiDB-lite"/>
    </source>
</evidence>
<evidence type="ECO:0000313" key="8">
    <source>
        <dbReference type="Proteomes" id="UP001396334"/>
    </source>
</evidence>
<sequence length="676" mass="74466">MEVRQVKGKFVDEKYQIRVKRKSLQAVLEECKRALESLSNCKDGTGDDDDADDEDEDDAGKDAMNPQVEVRGVGILRDEEADELCDLLKSRVQCSDFLEKLECAQASVPENIAEDGSSWDMVNANDLWQDEIADLDQEDYVLVSQEDIVEGIACFMAAYLLSLKQTKDLSPIQLQQALSKTFSLKKKKGKLQKAWDGSKVIYNLASWGATAIGIYQNPLLMRAASKAFWTSCEFWFLNRIGDVVMVCQAASQTRFRALKYENGIAGTATIVVRVIACFQPLQDCQAEYFRHLLKPKLQVNCYFYCHNILTTGDCSGWMGEGCESWFPLQQFDWQSPKSSPLAASHPLGQQSTNPRFVNFGTNIVSASGALPVYGCGDLPNLRVGQVNESHGWCYCLPRSQQVFAPVSNTFLKGQLPPNPYGNCTENIATKAGAGCAQKRFLVFYQSGSQTTRMLNSAFETPTKCGSLGPKLPFACNLSREDPLAKVSLNLHPGPTFKGVFDENGTDVQSEMHEDTEELNALLYSDDDSDYTEDEEVTSTGHSPSTMTAYYEQSEGGAEGVASSTGLTKKRKLLDGSNGYMQLPVENTRSVNHNICSEHEDDADSSFAKGQNPGSDGMDSSSGNKRMRVDKIRETVSVLRSLITGVEGKDAIMVLDEAIDYLKSLKRKAGTLGLGTL</sequence>
<dbReference type="Pfam" id="PF23173">
    <property type="entry name" value="bHLH_SAC51"/>
    <property type="match status" value="1"/>
</dbReference>
<keyword evidence="3" id="KW-0804">Transcription</keyword>
<proteinExistence type="predicted"/>
<feature type="region of interest" description="Disordered" evidence="5">
    <location>
        <begin position="599"/>
        <end position="625"/>
    </location>
</feature>
<feature type="compositionally biased region" description="Polar residues" evidence="5">
    <location>
        <begin position="607"/>
        <end position="623"/>
    </location>
</feature>
<dbReference type="InterPro" id="IPR036638">
    <property type="entry name" value="HLH_DNA-bd_sf"/>
</dbReference>
<organism evidence="7 8">
    <name type="scientific">Hibiscus sabdariffa</name>
    <name type="common">roselle</name>
    <dbReference type="NCBI Taxonomy" id="183260"/>
    <lineage>
        <taxon>Eukaryota</taxon>
        <taxon>Viridiplantae</taxon>
        <taxon>Streptophyta</taxon>
        <taxon>Embryophyta</taxon>
        <taxon>Tracheophyta</taxon>
        <taxon>Spermatophyta</taxon>
        <taxon>Magnoliopsida</taxon>
        <taxon>eudicotyledons</taxon>
        <taxon>Gunneridae</taxon>
        <taxon>Pentapetalae</taxon>
        <taxon>rosids</taxon>
        <taxon>malvids</taxon>
        <taxon>Malvales</taxon>
        <taxon>Malvaceae</taxon>
        <taxon>Malvoideae</taxon>
        <taxon>Hibiscus</taxon>
    </lineage>
</organism>
<dbReference type="InterPro" id="IPR011598">
    <property type="entry name" value="bHLH_dom"/>
</dbReference>
<keyword evidence="8" id="KW-1185">Reference proteome</keyword>
<accession>A0ABR2SF41</accession>
<name>A0ABR2SF41_9ROSI</name>
<keyword evidence="4" id="KW-0539">Nucleus</keyword>
<dbReference type="EMBL" id="JBBPBN010000015">
    <property type="protein sequence ID" value="KAK9023847.1"/>
    <property type="molecule type" value="Genomic_DNA"/>
</dbReference>
<dbReference type="InterPro" id="IPR037546">
    <property type="entry name" value="SAC51-like"/>
</dbReference>
<dbReference type="Proteomes" id="UP001396334">
    <property type="component" value="Unassembled WGS sequence"/>
</dbReference>
<feature type="region of interest" description="Disordered" evidence="5">
    <location>
        <begin position="39"/>
        <end position="65"/>
    </location>
</feature>
<dbReference type="PROSITE" id="PS50888">
    <property type="entry name" value="BHLH"/>
    <property type="match status" value="1"/>
</dbReference>
<keyword evidence="2" id="KW-0805">Transcription regulation</keyword>
<evidence type="ECO:0000256" key="2">
    <source>
        <dbReference type="ARBA" id="ARBA00023015"/>
    </source>
</evidence>
<feature type="domain" description="BHLH" evidence="6">
    <location>
        <begin position="615"/>
        <end position="664"/>
    </location>
</feature>
<dbReference type="SUPFAM" id="SSF47459">
    <property type="entry name" value="HLH, helix-loop-helix DNA-binding domain"/>
    <property type="match status" value="1"/>
</dbReference>
<comment type="caution">
    <text evidence="7">The sequence shown here is derived from an EMBL/GenBank/DDBJ whole genome shotgun (WGS) entry which is preliminary data.</text>
</comment>
<evidence type="ECO:0000259" key="6">
    <source>
        <dbReference type="PROSITE" id="PS50888"/>
    </source>
</evidence>
<protein>
    <recommendedName>
        <fullName evidence="6">BHLH domain-containing protein</fullName>
    </recommendedName>
</protein>
<evidence type="ECO:0000313" key="7">
    <source>
        <dbReference type="EMBL" id="KAK9023847.1"/>
    </source>
</evidence>
<dbReference type="PANTHER" id="PTHR36066:SF2">
    <property type="entry name" value="TRANSCRIPTION FACTOR BHLH145"/>
    <property type="match status" value="1"/>
</dbReference>